<protein>
    <submittedName>
        <fullName evidence="2">Transposase</fullName>
    </submittedName>
</protein>
<evidence type="ECO:0000313" key="3">
    <source>
        <dbReference type="Proteomes" id="UP001593833"/>
    </source>
</evidence>
<evidence type="ECO:0000313" key="2">
    <source>
        <dbReference type="EMBL" id="MFC1573539.1"/>
    </source>
</evidence>
<sequence length="119" mass="13721">VGKTLALLMLYEIHDIHRFDRVQEFASYGRLVKCYKESAGKRYGSSGKKIGNRHLKWAFSEAAVMFLRRNPVGQAYKRSLAKKHGKGKALSILAHKLGRAVYYMLKRNQAFEIKRFMNA</sequence>
<dbReference type="EMBL" id="JBHPKH010000206">
    <property type="protein sequence ID" value="MFC1573539.1"/>
    <property type="molecule type" value="Genomic_DNA"/>
</dbReference>
<feature type="non-terminal residue" evidence="2">
    <location>
        <position position="1"/>
    </location>
</feature>
<dbReference type="Proteomes" id="UP001593833">
    <property type="component" value="Unassembled WGS sequence"/>
</dbReference>
<proteinExistence type="predicted"/>
<dbReference type="PANTHER" id="PTHR33055:SF15">
    <property type="entry name" value="TRANSPOSASE-RELATED"/>
    <property type="match status" value="1"/>
</dbReference>
<name>A0ABV6YMH6_UNCEI</name>
<keyword evidence="3" id="KW-1185">Reference proteome</keyword>
<dbReference type="PANTHER" id="PTHR33055">
    <property type="entry name" value="TRANSPOSASE FOR INSERTION SEQUENCE ELEMENT IS1111A"/>
    <property type="match status" value="1"/>
</dbReference>
<feature type="domain" description="Transposase IS116/IS110/IS902 C-terminal" evidence="1">
    <location>
        <begin position="1"/>
        <end position="76"/>
    </location>
</feature>
<dbReference type="InterPro" id="IPR047650">
    <property type="entry name" value="Transpos_IS110"/>
</dbReference>
<evidence type="ECO:0000259" key="1">
    <source>
        <dbReference type="Pfam" id="PF02371"/>
    </source>
</evidence>
<gene>
    <name evidence="2" type="ORF">ACFL6M_08090</name>
</gene>
<reference evidence="2 3" key="1">
    <citation type="submission" date="2024-09" db="EMBL/GenBank/DDBJ databases">
        <authorList>
            <person name="D'Angelo T."/>
        </authorList>
    </citation>
    <scope>NUCLEOTIDE SEQUENCE [LARGE SCALE GENOMIC DNA]</scope>
    <source>
        <strain evidence="2">SAG AM-320-E07</strain>
    </source>
</reference>
<organism evidence="2 3">
    <name type="scientific">Eiseniibacteriota bacterium</name>
    <dbReference type="NCBI Taxonomy" id="2212470"/>
    <lineage>
        <taxon>Bacteria</taxon>
        <taxon>Candidatus Eiseniibacteriota</taxon>
    </lineage>
</organism>
<accession>A0ABV6YMH6</accession>
<dbReference type="Pfam" id="PF02371">
    <property type="entry name" value="Transposase_20"/>
    <property type="match status" value="1"/>
</dbReference>
<dbReference type="InterPro" id="IPR003346">
    <property type="entry name" value="Transposase_20"/>
</dbReference>
<comment type="caution">
    <text evidence="2">The sequence shown here is derived from an EMBL/GenBank/DDBJ whole genome shotgun (WGS) entry which is preliminary data.</text>
</comment>